<evidence type="ECO:0000313" key="2">
    <source>
        <dbReference type="EMBL" id="KMO37571.1"/>
    </source>
</evidence>
<dbReference type="EMBL" id="LABX01000055">
    <property type="protein sequence ID" value="KMO37571.1"/>
    <property type="molecule type" value="Genomic_DNA"/>
</dbReference>
<gene>
    <name evidence="2" type="ORF">VP06_07805</name>
</gene>
<dbReference type="InterPro" id="IPR054189">
    <property type="entry name" value="DUF6894"/>
</dbReference>
<feature type="domain" description="DUF6894" evidence="1">
    <location>
        <begin position="3"/>
        <end position="72"/>
    </location>
</feature>
<sequence>MPRYFFDIHDLNGPERDNVGTELPDLTAARREAMRLLPNIARDEVPRDGDHQSFVVLVTDENGRPVYSATLSYTGLWLTR</sequence>
<name>A0A0J6VEV4_9HYPH</name>
<organism evidence="2 3">
    <name type="scientific">Methylobacterium aquaticum</name>
    <dbReference type="NCBI Taxonomy" id="270351"/>
    <lineage>
        <taxon>Bacteria</taxon>
        <taxon>Pseudomonadati</taxon>
        <taxon>Pseudomonadota</taxon>
        <taxon>Alphaproteobacteria</taxon>
        <taxon>Hyphomicrobiales</taxon>
        <taxon>Methylobacteriaceae</taxon>
        <taxon>Methylobacterium</taxon>
    </lineage>
</organism>
<evidence type="ECO:0000259" key="1">
    <source>
        <dbReference type="Pfam" id="PF21834"/>
    </source>
</evidence>
<evidence type="ECO:0000313" key="3">
    <source>
        <dbReference type="Proteomes" id="UP000035929"/>
    </source>
</evidence>
<accession>A0A0J6VEV4</accession>
<dbReference type="Proteomes" id="UP000035929">
    <property type="component" value="Unassembled WGS sequence"/>
</dbReference>
<dbReference type="AlphaFoldDB" id="A0A0J6VEV4"/>
<protein>
    <recommendedName>
        <fullName evidence="1">DUF6894 domain-containing protein</fullName>
    </recommendedName>
</protein>
<proteinExistence type="predicted"/>
<reference evidence="2 3" key="1">
    <citation type="submission" date="2015-03" db="EMBL/GenBank/DDBJ databases">
        <title>Genome sequencing of Methylobacterium aquaticum DSM16371 type strain.</title>
        <authorList>
            <person name="Chaudhry V."/>
            <person name="Patil P.B."/>
        </authorList>
    </citation>
    <scope>NUCLEOTIDE SEQUENCE [LARGE SCALE GENOMIC DNA]</scope>
    <source>
        <strain evidence="2 3">DSM 16371</strain>
    </source>
</reference>
<dbReference type="PATRIC" id="fig|270351.6.peg.6244"/>
<comment type="caution">
    <text evidence="2">The sequence shown here is derived from an EMBL/GenBank/DDBJ whole genome shotgun (WGS) entry which is preliminary data.</text>
</comment>
<dbReference type="Pfam" id="PF21834">
    <property type="entry name" value="DUF6894"/>
    <property type="match status" value="1"/>
</dbReference>
<dbReference type="OrthoDB" id="8242967at2"/>
<dbReference type="RefSeq" id="WP_048463261.1">
    <property type="nucleotide sequence ID" value="NZ_LABX01000055.1"/>
</dbReference>